<dbReference type="OrthoDB" id="6014523at2"/>
<evidence type="ECO:0000313" key="3">
    <source>
        <dbReference type="Proteomes" id="UP000198901"/>
    </source>
</evidence>
<dbReference type="RefSeq" id="WP_093201087.1">
    <property type="nucleotide sequence ID" value="NZ_FNGS01000003.1"/>
</dbReference>
<dbReference type="Pfam" id="PF16871">
    <property type="entry name" value="DUF5077"/>
    <property type="match status" value="1"/>
</dbReference>
<dbReference type="InterPro" id="IPR021862">
    <property type="entry name" value="DUF3472"/>
</dbReference>
<sequence>MKLITALVVWLFGMNAHDDNKLTVPTGGNTWVKNAPARNAAWTDTRTVSQTYFRLAQPGKLKVSVIWKSPPKARLSLKIGNKSMTLTPAGEKETYAGEWDIAEAGYLHADLQGISKESETFGEIEALGISGSAVSAQTAFVKDNEGNFFYWGRRGPSVHLSYTLPADQSFEYFYNEVTVLEGQDVQGSYFMANGFGEGYFGMQVNSPTERRVLFSVWSPFTTDDPKKIPEEQRIKMLGKGEGVYTGEFGNEGSGGQSYLKFNWKAGQTYRFLLRGVPSEETKSTTYTAWFFAPEEKKWRLIASFRRPQTNTHLKRFHSFLENFIPEFGDQGRRVYFGNQWAKTTGGKWIELTEAKFTADATGRKGYRLDYGGGEEKPYFFLRNCGFFNETTPINSLFHRPAGGKEPEIGVLP</sequence>
<feature type="domain" description="DUF5077" evidence="1">
    <location>
        <begin position="24"/>
        <end position="134"/>
    </location>
</feature>
<dbReference type="Pfam" id="PF11958">
    <property type="entry name" value="DUF3472"/>
    <property type="match status" value="1"/>
</dbReference>
<proteinExistence type="predicted"/>
<protein>
    <recommendedName>
        <fullName evidence="1">DUF5077 domain-containing protein</fullName>
    </recommendedName>
</protein>
<keyword evidence="3" id="KW-1185">Reference proteome</keyword>
<name>A0A1G9NEV7_9BACT</name>
<dbReference type="InterPro" id="IPR031712">
    <property type="entry name" value="DUF5077"/>
</dbReference>
<dbReference type="EMBL" id="FNGS01000003">
    <property type="protein sequence ID" value="SDL85032.1"/>
    <property type="molecule type" value="Genomic_DNA"/>
</dbReference>
<dbReference type="AlphaFoldDB" id="A0A1G9NEV7"/>
<evidence type="ECO:0000313" key="2">
    <source>
        <dbReference type="EMBL" id="SDL85032.1"/>
    </source>
</evidence>
<dbReference type="Proteomes" id="UP000198901">
    <property type="component" value="Unassembled WGS sequence"/>
</dbReference>
<dbReference type="STRING" id="563176.SAMN04488090_1983"/>
<evidence type="ECO:0000259" key="1">
    <source>
        <dbReference type="Pfam" id="PF16871"/>
    </source>
</evidence>
<reference evidence="2 3" key="1">
    <citation type="submission" date="2016-10" db="EMBL/GenBank/DDBJ databases">
        <authorList>
            <person name="de Groot N.N."/>
        </authorList>
    </citation>
    <scope>NUCLEOTIDE SEQUENCE [LARGE SCALE GENOMIC DNA]</scope>
    <source>
        <strain evidence="2 3">DSM 21668</strain>
    </source>
</reference>
<organism evidence="2 3">
    <name type="scientific">Siphonobacter aquaeclarae</name>
    <dbReference type="NCBI Taxonomy" id="563176"/>
    <lineage>
        <taxon>Bacteria</taxon>
        <taxon>Pseudomonadati</taxon>
        <taxon>Bacteroidota</taxon>
        <taxon>Cytophagia</taxon>
        <taxon>Cytophagales</taxon>
        <taxon>Cytophagaceae</taxon>
        <taxon>Siphonobacter</taxon>
    </lineage>
</organism>
<accession>A0A1G9NEV7</accession>
<gene>
    <name evidence="2" type="ORF">SAMN04488090_1983</name>
</gene>